<feature type="region of interest" description="Disordered" evidence="1">
    <location>
        <begin position="11"/>
        <end position="39"/>
    </location>
</feature>
<protein>
    <recommendedName>
        <fullName evidence="4">Glycosyltransferase 2</fullName>
    </recommendedName>
</protein>
<feature type="region of interest" description="Disordered" evidence="1">
    <location>
        <begin position="456"/>
        <end position="477"/>
    </location>
</feature>
<feature type="region of interest" description="Disordered" evidence="1">
    <location>
        <begin position="683"/>
        <end position="805"/>
    </location>
</feature>
<feature type="compositionally biased region" description="Basic and acidic residues" evidence="1">
    <location>
        <begin position="13"/>
        <end position="23"/>
    </location>
</feature>
<dbReference type="AlphaFoldDB" id="A0A8H6FIP3"/>
<name>A0A8H6FIP3_9LECA</name>
<evidence type="ECO:0008006" key="4">
    <source>
        <dbReference type="Google" id="ProtNLM"/>
    </source>
</evidence>
<feature type="region of interest" description="Disordered" evidence="1">
    <location>
        <begin position="83"/>
        <end position="112"/>
    </location>
</feature>
<dbReference type="PANTHER" id="PTHR33604">
    <property type="entry name" value="OSJNBA0004B13.7 PROTEIN"/>
    <property type="match status" value="1"/>
</dbReference>
<gene>
    <name evidence="2" type="ORF">HO133_007387</name>
</gene>
<reference evidence="2 3" key="1">
    <citation type="journal article" date="2020" name="Genomics">
        <title>Complete, high-quality genomes from long-read metagenomic sequencing of two wolf lichen thalli reveals enigmatic genome architecture.</title>
        <authorList>
            <person name="McKenzie S.K."/>
            <person name="Walston R.F."/>
            <person name="Allen J.L."/>
        </authorList>
    </citation>
    <scope>NUCLEOTIDE SEQUENCE [LARGE SCALE GENOMIC DNA]</scope>
    <source>
        <strain evidence="2">WasteWater1</strain>
    </source>
</reference>
<proteinExistence type="predicted"/>
<feature type="compositionally biased region" description="Basic and acidic residues" evidence="1">
    <location>
        <begin position="712"/>
        <end position="742"/>
    </location>
</feature>
<keyword evidence="3" id="KW-1185">Reference proteome</keyword>
<dbReference type="EMBL" id="JACCJB010000003">
    <property type="protein sequence ID" value="KAF6229271.1"/>
    <property type="molecule type" value="Genomic_DNA"/>
</dbReference>
<dbReference type="PANTHER" id="PTHR33604:SF3">
    <property type="entry name" value="OSJNBA0004B13.7 PROTEIN"/>
    <property type="match status" value="1"/>
</dbReference>
<accession>A0A8H6FIP3</accession>
<dbReference type="Proteomes" id="UP000593566">
    <property type="component" value="Unassembled WGS sequence"/>
</dbReference>
<feature type="compositionally biased region" description="Basic and acidic residues" evidence="1">
    <location>
        <begin position="753"/>
        <end position="794"/>
    </location>
</feature>
<sequence length="805" mass="90459">MSWLGRMFTGDEELGKKDDDHRPHTNNAPSSTSSSSWSARKTSPVFRRRRIIYGICALLFIYVFVKNIPDDLGPSTRDFNPGAIHVGKLPEGTVDPPAKKPKRPATPSEAEEHYHDGPIKFYKLASSLHSVARLGGQHEFNKNVLFAAASLKSASEIIPLACEMARWERNDVHFAIMGRDDMEIQEIKSLNGAVDDCNVHWHDARPDYSRWSSEFRMEVSVEASMEHIQTFVHPQVIVIDNPSREDTFFITTLRSKAMDIGKSIIELPSDATENMMWITRLDSGSLAAWSTTYIDLLIQAPSGSSGSLVRLLKSIESADYLGTRRPHLTIELPAEIDAATWRYLENFVWPPVDSSGASHASQVSLRHRIPRRTLTEYEASARLIESFYPVRTKDSHVLLLSPQIELSPLYYHYLIYHLLEYKYSAHGKETKNSPHLMGISLELPTHFLNDSEPLVPPLMEKPPSNREGGSPGEPTPFLWQAPNSNAALYFGDKWMEFHSFLTARLSKPPTTRTKLVSKKHPSWLEFLLELMCARRYSLLYPTISIDGEAIATVHDELYQVPEEFPREPSTPASVPELNPDEPLSLVYEKKDRPPPNTEHSLSSSTLLSILPNSGDLPEIPNLPLLAFDGLTLTQKQANDDAWTFTEAYRRDIGGCKVEAEITKREPNSALDLFCHLEQVYDPMNVGVQPPKKTNRGGAQRKPEADEDIIPAEQKESAKMEASEHLARQAGKDTASRPKIKGDDGEETQNEFHAQMERQKKQAEPGEEKIAEDDGKEEGAEVKKQEPKKPAEDPTPKTAPEKGPGW</sequence>
<dbReference type="RefSeq" id="XP_037156913.1">
    <property type="nucleotide sequence ID" value="XM_037298278.1"/>
</dbReference>
<dbReference type="GeneID" id="59335786"/>
<organism evidence="2 3">
    <name type="scientific">Letharia lupina</name>
    <dbReference type="NCBI Taxonomy" id="560253"/>
    <lineage>
        <taxon>Eukaryota</taxon>
        <taxon>Fungi</taxon>
        <taxon>Dikarya</taxon>
        <taxon>Ascomycota</taxon>
        <taxon>Pezizomycotina</taxon>
        <taxon>Lecanoromycetes</taxon>
        <taxon>OSLEUM clade</taxon>
        <taxon>Lecanoromycetidae</taxon>
        <taxon>Lecanorales</taxon>
        <taxon>Lecanorineae</taxon>
        <taxon>Parmeliaceae</taxon>
        <taxon>Letharia</taxon>
    </lineage>
</organism>
<comment type="caution">
    <text evidence="2">The sequence shown here is derived from an EMBL/GenBank/DDBJ whole genome shotgun (WGS) entry which is preliminary data.</text>
</comment>
<evidence type="ECO:0000256" key="1">
    <source>
        <dbReference type="SAM" id="MobiDB-lite"/>
    </source>
</evidence>
<evidence type="ECO:0000313" key="2">
    <source>
        <dbReference type="EMBL" id="KAF6229271.1"/>
    </source>
</evidence>
<evidence type="ECO:0000313" key="3">
    <source>
        <dbReference type="Proteomes" id="UP000593566"/>
    </source>
</evidence>